<dbReference type="InterPro" id="IPR000683">
    <property type="entry name" value="Gfo/Idh/MocA-like_OxRdtase_N"/>
</dbReference>
<protein>
    <submittedName>
        <fullName evidence="3">Oxidoreductase family protein</fullName>
    </submittedName>
</protein>
<organism evidence="3">
    <name type="scientific">Marseillevirus LCMAC202</name>
    <dbReference type="NCBI Taxonomy" id="2506606"/>
    <lineage>
        <taxon>Viruses</taxon>
        <taxon>Varidnaviria</taxon>
        <taxon>Bamfordvirae</taxon>
        <taxon>Nucleocytoviricota</taxon>
        <taxon>Megaviricetes</taxon>
        <taxon>Pimascovirales</taxon>
        <taxon>Pimascovirales incertae sedis</taxon>
        <taxon>Marseilleviridae</taxon>
    </lineage>
</organism>
<feature type="domain" description="Gfo/Idh/MocA-like oxidoreductase N-terminal" evidence="1">
    <location>
        <begin position="3"/>
        <end position="121"/>
    </location>
</feature>
<dbReference type="InterPro" id="IPR036291">
    <property type="entry name" value="NAD(P)-bd_dom_sf"/>
</dbReference>
<feature type="domain" description="Non-canonical purine NTP phosphatase/PRRC1" evidence="2">
    <location>
        <begin position="430"/>
        <end position="563"/>
    </location>
</feature>
<proteinExistence type="predicted"/>
<dbReference type="Gene3D" id="3.90.950.10">
    <property type="match status" value="1"/>
</dbReference>
<sequence>MKTVLIIGYGDRASTYTTYLKENVSEYCVIAVAEPNEARRKNCQTRFNISDKYCYLSWEQALELKIADLVFITTLDHQHIEPTLCACKLKYDIVLEKPMGINLDECMQIYQASKEYNVKITLCHVMRYHPLYQKARKIITAQLGKLLQVYWLQPINWHHFVKSYIRHPYWSMEEYGPLASTKGVHDLDLIYWFLDAVDAEVQHSTGDKVIFTLENAPEGSAERCTDCKYQNTCEASAIKNYAEFPSYRKFVSDRPHPTREDAIRDMEDGPYNRCAYKTGSNVQERITTIFKTFNKHQFTTDVTYVMSAFHNDICWRTATFIGTNATLELNEKDSTLKIIPVTRGNGFIPKPKIITVDTELPSDTRMTGHNGADYHFSKDIFSDNWQTLIRESMSSHILAFDIGNSLSASFSWCPRRISRIFNQTKVLVSTKNNEKLQATQDAFEIMGYQPIITCSATDNGISDGQPYGIDGTFQGVQQRIATLPKDLRLETDFIVSIENGISVLQSNEGSILLDIPIVQIVDTKNNKKAVQIGQSRPIPLDEIRQMKRVGTSEIERGAYVAKWYRARENLTSRGETIRDTLLMAMRSI</sequence>
<dbReference type="EMBL" id="MK500380">
    <property type="protein sequence ID" value="QBK88239.1"/>
    <property type="molecule type" value="Genomic_DNA"/>
</dbReference>
<dbReference type="InterPro" id="IPR026533">
    <property type="entry name" value="NTPase/PRRC1"/>
</dbReference>
<reference evidence="3" key="1">
    <citation type="journal article" date="2019" name="MBio">
        <title>Virus Genomes from Deep Sea Sediments Expand the Ocean Megavirome and Support Independent Origins of Viral Gigantism.</title>
        <authorList>
            <person name="Backstrom D."/>
            <person name="Yutin N."/>
            <person name="Jorgensen S.L."/>
            <person name="Dharamshi J."/>
            <person name="Homa F."/>
            <person name="Zaremba-Niedwiedzka K."/>
            <person name="Spang A."/>
            <person name="Wolf Y.I."/>
            <person name="Koonin E.V."/>
            <person name="Ettema T.J."/>
        </authorList>
    </citation>
    <scope>NUCLEOTIDE SEQUENCE</scope>
</reference>
<dbReference type="SUPFAM" id="SSF51735">
    <property type="entry name" value="NAD(P)-binding Rossmann-fold domains"/>
    <property type="match status" value="1"/>
</dbReference>
<gene>
    <name evidence="3" type="ORF">LCMAC202_06010</name>
</gene>
<dbReference type="PANTHER" id="PTHR43377:SF2">
    <property type="entry name" value="BINDING ROSSMANN FOLD OXIDOREDUCTASE, PUTATIVE (AFU_ORTHOLOGUE AFUA_4G00560)-RELATED"/>
    <property type="match status" value="1"/>
</dbReference>
<dbReference type="SUPFAM" id="SSF52972">
    <property type="entry name" value="ITPase-like"/>
    <property type="match status" value="1"/>
</dbReference>
<dbReference type="Gene3D" id="3.40.50.720">
    <property type="entry name" value="NAD(P)-binding Rossmann-like Domain"/>
    <property type="match status" value="1"/>
</dbReference>
<dbReference type="PANTHER" id="PTHR43377">
    <property type="entry name" value="BILIVERDIN REDUCTASE A"/>
    <property type="match status" value="1"/>
</dbReference>
<name>A0A481YYL1_9VIRU</name>
<dbReference type="InterPro" id="IPR051450">
    <property type="entry name" value="Gfo/Idh/MocA_Oxidoreductases"/>
</dbReference>
<dbReference type="GO" id="GO:0000166">
    <property type="term" value="F:nucleotide binding"/>
    <property type="evidence" value="ECO:0007669"/>
    <property type="project" value="InterPro"/>
</dbReference>
<dbReference type="SUPFAM" id="SSF55347">
    <property type="entry name" value="Glyceraldehyde-3-phosphate dehydrogenase-like, C-terminal domain"/>
    <property type="match status" value="1"/>
</dbReference>
<evidence type="ECO:0000259" key="2">
    <source>
        <dbReference type="Pfam" id="PF01931"/>
    </source>
</evidence>
<evidence type="ECO:0000259" key="1">
    <source>
        <dbReference type="Pfam" id="PF01408"/>
    </source>
</evidence>
<accession>A0A481YYL1</accession>
<dbReference type="Pfam" id="PF01408">
    <property type="entry name" value="GFO_IDH_MocA"/>
    <property type="match status" value="1"/>
</dbReference>
<dbReference type="Gene3D" id="3.30.360.10">
    <property type="entry name" value="Dihydrodipicolinate Reductase, domain 2"/>
    <property type="match status" value="1"/>
</dbReference>
<dbReference type="InterPro" id="IPR029001">
    <property type="entry name" value="ITPase-like_fam"/>
</dbReference>
<evidence type="ECO:0000313" key="3">
    <source>
        <dbReference type="EMBL" id="QBK88239.1"/>
    </source>
</evidence>
<dbReference type="Pfam" id="PF01931">
    <property type="entry name" value="NTPase_I-T"/>
    <property type="match status" value="1"/>
</dbReference>